<evidence type="ECO:0000256" key="1">
    <source>
        <dbReference type="SAM" id="MobiDB-lite"/>
    </source>
</evidence>
<dbReference type="EMBL" id="JAZGUE010000004">
    <property type="protein sequence ID" value="KAL2267327.1"/>
    <property type="molecule type" value="Genomic_DNA"/>
</dbReference>
<protein>
    <submittedName>
        <fullName evidence="2">Uncharacterized protein</fullName>
    </submittedName>
</protein>
<keyword evidence="3" id="KW-1185">Reference proteome</keyword>
<comment type="caution">
    <text evidence="2">The sequence shown here is derived from an EMBL/GenBank/DDBJ whole genome shotgun (WGS) entry which is preliminary data.</text>
</comment>
<dbReference type="RefSeq" id="XP_070866054.1">
    <property type="nucleotide sequence ID" value="XM_071011112.1"/>
</dbReference>
<name>A0ABR4DAM8_9PEZI</name>
<reference evidence="2 3" key="1">
    <citation type="journal article" date="2024" name="Commun. Biol.">
        <title>Comparative genomic analysis of thermophilic fungi reveals convergent evolutionary adaptations and gene losses.</title>
        <authorList>
            <person name="Steindorff A.S."/>
            <person name="Aguilar-Pontes M.V."/>
            <person name="Robinson A.J."/>
            <person name="Andreopoulos B."/>
            <person name="LaButti K."/>
            <person name="Kuo A."/>
            <person name="Mondo S."/>
            <person name="Riley R."/>
            <person name="Otillar R."/>
            <person name="Haridas S."/>
            <person name="Lipzen A."/>
            <person name="Grimwood J."/>
            <person name="Schmutz J."/>
            <person name="Clum A."/>
            <person name="Reid I.D."/>
            <person name="Moisan M.C."/>
            <person name="Butler G."/>
            <person name="Nguyen T.T.M."/>
            <person name="Dewar K."/>
            <person name="Conant G."/>
            <person name="Drula E."/>
            <person name="Henrissat B."/>
            <person name="Hansel C."/>
            <person name="Singer S."/>
            <person name="Hutchinson M.I."/>
            <person name="de Vries R.P."/>
            <person name="Natvig D.O."/>
            <person name="Powell A.J."/>
            <person name="Tsang A."/>
            <person name="Grigoriev I.V."/>
        </authorList>
    </citation>
    <scope>NUCLEOTIDE SEQUENCE [LARGE SCALE GENOMIC DNA]</scope>
    <source>
        <strain evidence="2 3">ATCC 22073</strain>
    </source>
</reference>
<dbReference type="GeneID" id="98125756"/>
<feature type="region of interest" description="Disordered" evidence="1">
    <location>
        <begin position="93"/>
        <end position="134"/>
    </location>
</feature>
<evidence type="ECO:0000313" key="2">
    <source>
        <dbReference type="EMBL" id="KAL2267327.1"/>
    </source>
</evidence>
<feature type="compositionally biased region" description="Basic and acidic residues" evidence="1">
    <location>
        <begin position="93"/>
        <end position="110"/>
    </location>
</feature>
<proteinExistence type="predicted"/>
<organism evidence="2 3">
    <name type="scientific">Remersonia thermophila</name>
    <dbReference type="NCBI Taxonomy" id="72144"/>
    <lineage>
        <taxon>Eukaryota</taxon>
        <taxon>Fungi</taxon>
        <taxon>Dikarya</taxon>
        <taxon>Ascomycota</taxon>
        <taxon>Pezizomycotina</taxon>
        <taxon>Sordariomycetes</taxon>
        <taxon>Sordariomycetidae</taxon>
        <taxon>Sordariales</taxon>
        <taxon>Sordariales incertae sedis</taxon>
        <taxon>Remersonia</taxon>
    </lineage>
</organism>
<accession>A0ABR4DAM8</accession>
<dbReference type="Proteomes" id="UP001600064">
    <property type="component" value="Unassembled WGS sequence"/>
</dbReference>
<evidence type="ECO:0000313" key="3">
    <source>
        <dbReference type="Proteomes" id="UP001600064"/>
    </source>
</evidence>
<gene>
    <name evidence="2" type="ORF">VTJ83DRAFT_4604</name>
</gene>
<feature type="compositionally biased region" description="Polar residues" evidence="1">
    <location>
        <begin position="119"/>
        <end position="134"/>
    </location>
</feature>
<sequence length="134" mass="14511">MSRSPGSSAGFGVLPIVEVPASSSDAAGLVIADMGVPMVGLHVLWEWELERGCVCFETCRDGRTAACFGVRCDGPREVFLQACKPLLVSPNDEERCRPDYDTRGDCHQHNNDNACRPSQRPNSAGSARSCSVRR</sequence>